<dbReference type="Proteomes" id="UP001501777">
    <property type="component" value="Unassembled WGS sequence"/>
</dbReference>
<proteinExistence type="predicted"/>
<feature type="signal peptide" evidence="1">
    <location>
        <begin position="1"/>
        <end position="26"/>
    </location>
</feature>
<evidence type="ECO:0000313" key="2">
    <source>
        <dbReference type="EMBL" id="GAA2491674.1"/>
    </source>
</evidence>
<gene>
    <name evidence="2" type="ORF">GCM10010276_33910</name>
</gene>
<accession>A0ABN3LYU3</accession>
<evidence type="ECO:0008006" key="4">
    <source>
        <dbReference type="Google" id="ProtNLM"/>
    </source>
</evidence>
<sequence length="149" mass="15723">MSIRSSPAVRGVLVMTGTALLLTALAGCSKDKETMSGWAKDGGQKHVSAIATDLKTLGEASDPLTTDPTIAPRCTQVLDDVKAAKAFRDPPDEIANTSWQETLNRVQTAASHCLRNVKTGGGSSLVEDMDAQTSFHAFLRGFDSALSQS</sequence>
<keyword evidence="1" id="KW-0732">Signal</keyword>
<dbReference type="PROSITE" id="PS51257">
    <property type="entry name" value="PROKAR_LIPOPROTEIN"/>
    <property type="match status" value="1"/>
</dbReference>
<evidence type="ECO:0000313" key="3">
    <source>
        <dbReference type="Proteomes" id="UP001501777"/>
    </source>
</evidence>
<keyword evidence="3" id="KW-1185">Reference proteome</keyword>
<comment type="caution">
    <text evidence="2">The sequence shown here is derived from an EMBL/GenBank/DDBJ whole genome shotgun (WGS) entry which is preliminary data.</text>
</comment>
<name>A0ABN3LYU3_STRLO</name>
<feature type="chain" id="PRO_5047316844" description="Lipoprotein" evidence="1">
    <location>
        <begin position="27"/>
        <end position="149"/>
    </location>
</feature>
<evidence type="ECO:0000256" key="1">
    <source>
        <dbReference type="SAM" id="SignalP"/>
    </source>
</evidence>
<organism evidence="2 3">
    <name type="scientific">Streptomyces longisporus</name>
    <dbReference type="NCBI Taxonomy" id="1948"/>
    <lineage>
        <taxon>Bacteria</taxon>
        <taxon>Bacillati</taxon>
        <taxon>Actinomycetota</taxon>
        <taxon>Actinomycetes</taxon>
        <taxon>Kitasatosporales</taxon>
        <taxon>Streptomycetaceae</taxon>
        <taxon>Streptomyces</taxon>
    </lineage>
</organism>
<dbReference type="EMBL" id="BAAASG010000007">
    <property type="protein sequence ID" value="GAA2491674.1"/>
    <property type="molecule type" value="Genomic_DNA"/>
</dbReference>
<reference evidence="2 3" key="1">
    <citation type="journal article" date="2019" name="Int. J. Syst. Evol. Microbiol.">
        <title>The Global Catalogue of Microorganisms (GCM) 10K type strain sequencing project: providing services to taxonomists for standard genome sequencing and annotation.</title>
        <authorList>
            <consortium name="The Broad Institute Genomics Platform"/>
            <consortium name="The Broad Institute Genome Sequencing Center for Infectious Disease"/>
            <person name="Wu L."/>
            <person name="Ma J."/>
        </authorList>
    </citation>
    <scope>NUCLEOTIDE SEQUENCE [LARGE SCALE GENOMIC DNA]</scope>
    <source>
        <strain evidence="2 3">JCM 4395</strain>
    </source>
</reference>
<protein>
    <recommendedName>
        <fullName evidence="4">Lipoprotein</fullName>
    </recommendedName>
</protein>